<evidence type="ECO:0000256" key="1">
    <source>
        <dbReference type="ARBA" id="ARBA00023235"/>
    </source>
</evidence>
<gene>
    <name evidence="3" type="ORF">FYK55_11380</name>
</gene>
<evidence type="ECO:0000313" key="4">
    <source>
        <dbReference type="Proteomes" id="UP000324479"/>
    </source>
</evidence>
<comment type="caution">
    <text evidence="3">The sequence shown here is derived from an EMBL/GenBank/DDBJ whole genome shotgun (WGS) entry which is preliminary data.</text>
</comment>
<dbReference type="Gene3D" id="3.20.20.150">
    <property type="entry name" value="Divalent-metal-dependent TIM barrel enzymes"/>
    <property type="match status" value="1"/>
</dbReference>
<reference evidence="3 4" key="1">
    <citation type="submission" date="2019-08" db="EMBL/GenBank/DDBJ databases">
        <authorList>
            <person name="Dhanesh K."/>
            <person name="Kumar G."/>
            <person name="Sasikala C."/>
            <person name="Venkata Ramana C."/>
        </authorList>
    </citation>
    <scope>NUCLEOTIDE SEQUENCE [LARGE SCALE GENOMIC DNA]</scope>
    <source>
        <strain evidence="3 4">JC645</strain>
    </source>
</reference>
<dbReference type="GO" id="GO:0016853">
    <property type="term" value="F:isomerase activity"/>
    <property type="evidence" value="ECO:0007669"/>
    <property type="project" value="UniProtKB-KW"/>
</dbReference>
<protein>
    <submittedName>
        <fullName evidence="3">TIM barrel protein</fullName>
    </submittedName>
</protein>
<proteinExistence type="predicted"/>
<sequence>MHDRRTLLATALLTGATSLLPRQSRAQNPIENRFSLGYAPHPGMFKHSAGDDILDQIRFCADQGFTAFEYNGLPGESPEMQEKIGKLLSDLGMQMGVFVAYASFDKPVFARPSDDTTAEILAAMKEAVTVAQRVGAKWFTVVPGSVDQQHADGQWNRYGGRRLASGYQTANVIDMLRRCVDVIEPHDLVMVLEPLNWYANHGGVFLQQSDQAYAICRAVDSPACKILFDIYHQQITEGNLIENIDACWSEIGYFQTGDNPGRKEPYTGEINYRNVFDHLRQKGFQGVIGMEHGNSQKGVEGEKKVIEAYRRADADAR</sequence>
<dbReference type="PROSITE" id="PS51318">
    <property type="entry name" value="TAT"/>
    <property type="match status" value="1"/>
</dbReference>
<dbReference type="AlphaFoldDB" id="A0A5M6D8A2"/>
<keyword evidence="1" id="KW-0413">Isomerase</keyword>
<dbReference type="Proteomes" id="UP000324479">
    <property type="component" value="Unassembled WGS sequence"/>
</dbReference>
<evidence type="ECO:0000313" key="3">
    <source>
        <dbReference type="EMBL" id="KAA5543774.1"/>
    </source>
</evidence>
<accession>A0A5M6D8A2</accession>
<dbReference type="EMBL" id="VWOX01000005">
    <property type="protein sequence ID" value="KAA5543774.1"/>
    <property type="molecule type" value="Genomic_DNA"/>
</dbReference>
<dbReference type="PANTHER" id="PTHR43489:SF3">
    <property type="entry name" value="XYLOSE ISOMERASE DOMAIN PROTEIN TIM BARREL"/>
    <property type="match status" value="1"/>
</dbReference>
<feature type="domain" description="Xylose isomerase-like TIM barrel" evidence="2">
    <location>
        <begin position="58"/>
        <end position="304"/>
    </location>
</feature>
<name>A0A5M6D8A2_9BACT</name>
<dbReference type="PANTHER" id="PTHR43489">
    <property type="entry name" value="ISOMERASE"/>
    <property type="match status" value="1"/>
</dbReference>
<evidence type="ECO:0000259" key="2">
    <source>
        <dbReference type="Pfam" id="PF01261"/>
    </source>
</evidence>
<dbReference type="Pfam" id="PF01261">
    <property type="entry name" value="AP_endonuc_2"/>
    <property type="match status" value="1"/>
</dbReference>
<dbReference type="InterPro" id="IPR050417">
    <property type="entry name" value="Sugar_Epim/Isomerase"/>
</dbReference>
<organism evidence="3 4">
    <name type="scientific">Roseiconus nitratireducens</name>
    <dbReference type="NCBI Taxonomy" id="2605748"/>
    <lineage>
        <taxon>Bacteria</taxon>
        <taxon>Pseudomonadati</taxon>
        <taxon>Planctomycetota</taxon>
        <taxon>Planctomycetia</taxon>
        <taxon>Pirellulales</taxon>
        <taxon>Pirellulaceae</taxon>
        <taxon>Roseiconus</taxon>
    </lineage>
</organism>
<dbReference type="InterPro" id="IPR036237">
    <property type="entry name" value="Xyl_isomerase-like_sf"/>
</dbReference>
<keyword evidence="4" id="KW-1185">Reference proteome</keyword>
<dbReference type="SUPFAM" id="SSF51658">
    <property type="entry name" value="Xylose isomerase-like"/>
    <property type="match status" value="1"/>
</dbReference>
<dbReference type="InterPro" id="IPR013022">
    <property type="entry name" value="Xyl_isomerase-like_TIM-brl"/>
</dbReference>
<dbReference type="InterPro" id="IPR006311">
    <property type="entry name" value="TAT_signal"/>
</dbReference>